<evidence type="ECO:0000313" key="9">
    <source>
        <dbReference type="EMBL" id="EDM73798.1"/>
    </source>
</evidence>
<evidence type="ECO:0000256" key="5">
    <source>
        <dbReference type="ARBA" id="ARBA00022777"/>
    </source>
</evidence>
<dbReference type="CDD" id="cd00082">
    <property type="entry name" value="HisKA"/>
    <property type="match status" value="1"/>
</dbReference>
<reference evidence="9 10" key="1">
    <citation type="submission" date="2007-06" db="EMBL/GenBank/DDBJ databases">
        <authorList>
            <person name="Shimkets L."/>
            <person name="Ferriera S."/>
            <person name="Johnson J."/>
            <person name="Kravitz S."/>
            <person name="Beeson K."/>
            <person name="Sutton G."/>
            <person name="Rogers Y.-H."/>
            <person name="Friedman R."/>
            <person name="Frazier M."/>
            <person name="Venter J.C."/>
        </authorList>
    </citation>
    <scope>NUCLEOTIDE SEQUENCE [LARGE SCALE GENOMIC DNA]</scope>
    <source>
        <strain evidence="9 10">SIR-1</strain>
    </source>
</reference>
<keyword evidence="5 9" id="KW-0418">Kinase</keyword>
<dbReference type="EMBL" id="ABCS01000174">
    <property type="protein sequence ID" value="EDM73798.1"/>
    <property type="molecule type" value="Genomic_DNA"/>
</dbReference>
<feature type="domain" description="Signal transduction histidine kinase dimerisation/phosphoacceptor" evidence="8">
    <location>
        <begin position="165"/>
        <end position="221"/>
    </location>
</feature>
<dbReference type="NCBIfam" id="TIGR00229">
    <property type="entry name" value="sensory_box"/>
    <property type="match status" value="1"/>
</dbReference>
<dbReference type="Pfam" id="PF00512">
    <property type="entry name" value="HisKA"/>
    <property type="match status" value="1"/>
</dbReference>
<dbReference type="SUPFAM" id="SSF47384">
    <property type="entry name" value="Homodimeric domain of signal transducing histidine kinase"/>
    <property type="match status" value="1"/>
</dbReference>
<dbReference type="InterPro" id="IPR035965">
    <property type="entry name" value="PAS-like_dom_sf"/>
</dbReference>
<dbReference type="Proteomes" id="UP000005801">
    <property type="component" value="Unassembled WGS sequence"/>
</dbReference>
<keyword evidence="7" id="KW-0902">Two-component regulatory system</keyword>
<dbReference type="GO" id="GO:0005524">
    <property type="term" value="F:ATP binding"/>
    <property type="evidence" value="ECO:0007669"/>
    <property type="project" value="UniProtKB-KW"/>
</dbReference>
<comment type="caution">
    <text evidence="9">The sequence shown here is derived from an EMBL/GenBank/DDBJ whole genome shotgun (WGS) entry which is preliminary data.</text>
</comment>
<dbReference type="PANTHER" id="PTHR43065:SF46">
    <property type="entry name" value="C4-DICARBOXYLATE TRANSPORT SENSOR PROTEIN DCTB"/>
    <property type="match status" value="1"/>
</dbReference>
<dbReference type="PANTHER" id="PTHR43065">
    <property type="entry name" value="SENSOR HISTIDINE KINASE"/>
    <property type="match status" value="1"/>
</dbReference>
<dbReference type="eggNOG" id="COG5002">
    <property type="taxonomic scope" value="Bacteria"/>
</dbReference>
<gene>
    <name evidence="9" type="ORF">PPSIR1_12363</name>
</gene>
<evidence type="ECO:0000256" key="6">
    <source>
        <dbReference type="ARBA" id="ARBA00022840"/>
    </source>
</evidence>
<evidence type="ECO:0000313" key="10">
    <source>
        <dbReference type="Proteomes" id="UP000005801"/>
    </source>
</evidence>
<dbReference type="InterPro" id="IPR000014">
    <property type="entry name" value="PAS"/>
</dbReference>
<dbReference type="EC" id="2.7.13.3" evidence="2"/>
<dbReference type="OrthoDB" id="9806821at2"/>
<dbReference type="AlphaFoldDB" id="A6GJZ7"/>
<dbReference type="GO" id="GO:0000155">
    <property type="term" value="F:phosphorelay sensor kinase activity"/>
    <property type="evidence" value="ECO:0007669"/>
    <property type="project" value="InterPro"/>
</dbReference>
<keyword evidence="3" id="KW-0808">Transferase</keyword>
<comment type="catalytic activity">
    <reaction evidence="1">
        <text>ATP + protein L-histidine = ADP + protein N-phospho-L-histidine.</text>
        <dbReference type="EC" id="2.7.13.3"/>
    </reaction>
</comment>
<keyword evidence="10" id="KW-1185">Reference proteome</keyword>
<evidence type="ECO:0000256" key="3">
    <source>
        <dbReference type="ARBA" id="ARBA00022679"/>
    </source>
</evidence>
<accession>A6GJZ7</accession>
<dbReference type="SUPFAM" id="SSF55785">
    <property type="entry name" value="PYP-like sensor domain (PAS domain)"/>
    <property type="match status" value="1"/>
</dbReference>
<evidence type="ECO:0000256" key="1">
    <source>
        <dbReference type="ARBA" id="ARBA00000085"/>
    </source>
</evidence>
<name>A6GJZ7_9BACT</name>
<dbReference type="Gene3D" id="3.30.450.20">
    <property type="entry name" value="PAS domain"/>
    <property type="match status" value="1"/>
</dbReference>
<dbReference type="Gene3D" id="1.10.287.130">
    <property type="match status" value="1"/>
</dbReference>
<dbReference type="InterPro" id="IPR003661">
    <property type="entry name" value="HisK_dim/P_dom"/>
</dbReference>
<evidence type="ECO:0000256" key="7">
    <source>
        <dbReference type="ARBA" id="ARBA00023012"/>
    </source>
</evidence>
<evidence type="ECO:0000256" key="2">
    <source>
        <dbReference type="ARBA" id="ARBA00012438"/>
    </source>
</evidence>
<organism evidence="9 10">
    <name type="scientific">Plesiocystis pacifica SIR-1</name>
    <dbReference type="NCBI Taxonomy" id="391625"/>
    <lineage>
        <taxon>Bacteria</taxon>
        <taxon>Pseudomonadati</taxon>
        <taxon>Myxococcota</taxon>
        <taxon>Polyangia</taxon>
        <taxon>Nannocystales</taxon>
        <taxon>Nannocystaceae</taxon>
        <taxon>Plesiocystis</taxon>
    </lineage>
</organism>
<dbReference type="RefSeq" id="WP_006977033.1">
    <property type="nucleotide sequence ID" value="NZ_ABCS01000174.1"/>
</dbReference>
<evidence type="ECO:0000259" key="8">
    <source>
        <dbReference type="Pfam" id="PF00512"/>
    </source>
</evidence>
<keyword evidence="4" id="KW-0547">Nucleotide-binding</keyword>
<dbReference type="STRING" id="391625.PPSIR1_12363"/>
<proteinExistence type="predicted"/>
<keyword evidence="6" id="KW-0067">ATP-binding</keyword>
<protein>
    <recommendedName>
        <fullName evidence="2">histidine kinase</fullName>
        <ecNumber evidence="2">2.7.13.3</ecNumber>
    </recommendedName>
</protein>
<dbReference type="eggNOG" id="COG4191">
    <property type="taxonomic scope" value="Bacteria"/>
</dbReference>
<sequence length="238" mass="26096">MEDPRERIDSLEAQLQRMRSIFRRTSEALFCWEMVRPVPIDAPIEAQIEGLADGVLVECNEVAAIGYGYASAAEILGKHSNEVWQRPPPNHAQLLRAFCAANYELTGFRLSVDYPDGSTRVFENEVFGVVEDGAVVRTWGSARDVTDRLNLEAELIRAQKLDAVGRLAGAVAHDYNNLLTAILGGLDLLREIPGDAELLAMVTSAAERSAKLTRRMLGLSRHAVVQRRATAVAEVLGG</sequence>
<evidence type="ECO:0000256" key="4">
    <source>
        <dbReference type="ARBA" id="ARBA00022741"/>
    </source>
</evidence>
<dbReference type="InterPro" id="IPR036097">
    <property type="entry name" value="HisK_dim/P_sf"/>
</dbReference>
<feature type="non-terminal residue" evidence="9">
    <location>
        <position position="238"/>
    </location>
</feature>